<dbReference type="Proteomes" id="UP001596405">
    <property type="component" value="Unassembled WGS sequence"/>
</dbReference>
<dbReference type="PANTHER" id="PTHR30336:SF4">
    <property type="entry name" value="ENVELOPE BIOGENESIS FACTOR ELYC"/>
    <property type="match status" value="1"/>
</dbReference>
<evidence type="ECO:0000259" key="2">
    <source>
        <dbReference type="Pfam" id="PF02698"/>
    </source>
</evidence>
<evidence type="ECO:0000256" key="1">
    <source>
        <dbReference type="SAM" id="Phobius"/>
    </source>
</evidence>
<proteinExistence type="predicted"/>
<keyword evidence="1" id="KW-0472">Membrane</keyword>
<evidence type="ECO:0000313" key="3">
    <source>
        <dbReference type="EMBL" id="MFC6998136.1"/>
    </source>
</evidence>
<dbReference type="CDD" id="cd06259">
    <property type="entry name" value="YdcF-like"/>
    <property type="match status" value="1"/>
</dbReference>
<accession>A0ABW2DJY0</accession>
<gene>
    <name evidence="3" type="ORF">ACFQHR_10900</name>
</gene>
<name>A0ABW2DJY0_9BACT</name>
<protein>
    <submittedName>
        <fullName evidence="3">YdcF family protein</fullName>
    </submittedName>
</protein>
<dbReference type="PANTHER" id="PTHR30336">
    <property type="entry name" value="INNER MEMBRANE PROTEIN, PROBABLE PERMEASE"/>
    <property type="match status" value="1"/>
</dbReference>
<dbReference type="Gene3D" id="3.40.50.620">
    <property type="entry name" value="HUPs"/>
    <property type="match status" value="1"/>
</dbReference>
<feature type="transmembrane region" description="Helical" evidence="1">
    <location>
        <begin position="40"/>
        <end position="62"/>
    </location>
</feature>
<dbReference type="RefSeq" id="WP_066621580.1">
    <property type="nucleotide sequence ID" value="NZ_JBHSYQ010000004.1"/>
</dbReference>
<comment type="caution">
    <text evidence="3">The sequence shown here is derived from an EMBL/GenBank/DDBJ whole genome shotgun (WGS) entry which is preliminary data.</text>
</comment>
<organism evidence="3 4">
    <name type="scientific">Rufibacter roseus</name>
    <dbReference type="NCBI Taxonomy" id="1567108"/>
    <lineage>
        <taxon>Bacteria</taxon>
        <taxon>Pseudomonadati</taxon>
        <taxon>Bacteroidota</taxon>
        <taxon>Cytophagia</taxon>
        <taxon>Cytophagales</taxon>
        <taxon>Hymenobacteraceae</taxon>
        <taxon>Rufibacter</taxon>
    </lineage>
</organism>
<dbReference type="InterPro" id="IPR014729">
    <property type="entry name" value="Rossmann-like_a/b/a_fold"/>
</dbReference>
<feature type="transmembrane region" description="Helical" evidence="1">
    <location>
        <begin position="12"/>
        <end position="28"/>
    </location>
</feature>
<keyword evidence="1" id="KW-0812">Transmembrane</keyword>
<dbReference type="Pfam" id="PF02698">
    <property type="entry name" value="DUF218"/>
    <property type="match status" value="1"/>
</dbReference>
<dbReference type="EMBL" id="JBHSYQ010000004">
    <property type="protein sequence ID" value="MFC6998136.1"/>
    <property type="molecule type" value="Genomic_DNA"/>
</dbReference>
<dbReference type="InterPro" id="IPR003848">
    <property type="entry name" value="DUF218"/>
</dbReference>
<sequence length="254" mass="29025">MFFVLSKILQYLAMPLLWIVALLLFSLISKKQPRKRKSLLAAVLLLLFFTNPFISNEVWLAWEPEAVLMKEVPKYDAGIVLTGVTEVNKAPYDRVHYSEGPERILEAIQLYKLGKIKKIIISGGSGALKDVARTEAENLQLTALLAAVPQKDILLDEQSRNTRENALKTKELLTKHPEIKSLLLITSAFHMRRAKGCFEQVGLNFDTFPVDFRTHNRSFYLDDLFIPSTEALSKWTNLIHEWLGYIVYKVLGYS</sequence>
<keyword evidence="4" id="KW-1185">Reference proteome</keyword>
<keyword evidence="1" id="KW-1133">Transmembrane helix</keyword>
<reference evidence="4" key="1">
    <citation type="journal article" date="2019" name="Int. J. Syst. Evol. Microbiol.">
        <title>The Global Catalogue of Microorganisms (GCM) 10K type strain sequencing project: providing services to taxonomists for standard genome sequencing and annotation.</title>
        <authorList>
            <consortium name="The Broad Institute Genomics Platform"/>
            <consortium name="The Broad Institute Genome Sequencing Center for Infectious Disease"/>
            <person name="Wu L."/>
            <person name="Ma J."/>
        </authorList>
    </citation>
    <scope>NUCLEOTIDE SEQUENCE [LARGE SCALE GENOMIC DNA]</scope>
    <source>
        <strain evidence="4">CGMCC 4.7393</strain>
    </source>
</reference>
<evidence type="ECO:0000313" key="4">
    <source>
        <dbReference type="Proteomes" id="UP001596405"/>
    </source>
</evidence>
<dbReference type="InterPro" id="IPR051599">
    <property type="entry name" value="Cell_Envelope_Assoc"/>
</dbReference>
<feature type="domain" description="DUF218" evidence="2">
    <location>
        <begin position="77"/>
        <end position="244"/>
    </location>
</feature>